<feature type="compositionally biased region" description="Polar residues" evidence="1">
    <location>
        <begin position="40"/>
        <end position="50"/>
    </location>
</feature>
<keyword evidence="2" id="KW-0472">Membrane</keyword>
<dbReference type="Pfam" id="PF14110">
    <property type="entry name" value="DUF4282"/>
    <property type="match status" value="1"/>
</dbReference>
<feature type="transmembrane region" description="Helical" evidence="2">
    <location>
        <begin position="245"/>
        <end position="266"/>
    </location>
</feature>
<dbReference type="Proteomes" id="UP000320244">
    <property type="component" value="Unassembled WGS sequence"/>
</dbReference>
<feature type="compositionally biased region" description="Polar residues" evidence="1">
    <location>
        <begin position="151"/>
        <end position="161"/>
    </location>
</feature>
<dbReference type="EMBL" id="VCQV01000004">
    <property type="protein sequence ID" value="TWP37906.1"/>
    <property type="molecule type" value="Genomic_DNA"/>
</dbReference>
<name>A0A563E5V9_9MICO</name>
<keyword evidence="2" id="KW-1133">Transmembrane helix</keyword>
<evidence type="ECO:0008006" key="5">
    <source>
        <dbReference type="Google" id="ProtNLM"/>
    </source>
</evidence>
<feature type="transmembrane region" description="Helical" evidence="2">
    <location>
        <begin position="197"/>
        <end position="216"/>
    </location>
</feature>
<accession>A0A563E5V9</accession>
<keyword evidence="4" id="KW-1185">Reference proteome</keyword>
<feature type="compositionally biased region" description="Polar residues" evidence="1">
    <location>
        <begin position="58"/>
        <end position="71"/>
    </location>
</feature>
<dbReference type="AlphaFoldDB" id="A0A563E5V9"/>
<reference evidence="3 4" key="1">
    <citation type="submission" date="2019-05" db="EMBL/GenBank/DDBJ databases">
        <authorList>
            <person name="Lee S.D."/>
        </authorList>
    </citation>
    <scope>NUCLEOTIDE SEQUENCE [LARGE SCALE GENOMIC DNA]</scope>
    <source>
        <strain evidence="3 4">C5-26</strain>
    </source>
</reference>
<proteinExistence type="predicted"/>
<protein>
    <recommendedName>
        <fullName evidence="5">DUF4282 domain-containing protein</fullName>
    </recommendedName>
</protein>
<evidence type="ECO:0000313" key="3">
    <source>
        <dbReference type="EMBL" id="TWP37906.1"/>
    </source>
</evidence>
<evidence type="ECO:0000313" key="4">
    <source>
        <dbReference type="Proteomes" id="UP000320244"/>
    </source>
</evidence>
<feature type="compositionally biased region" description="Low complexity" evidence="1">
    <location>
        <begin position="19"/>
        <end position="31"/>
    </location>
</feature>
<sequence>MSQPTNGDWNEGDNAQEDQPQYGGYQPQQGQARSLGQGYDQHTAQQQSYGETADEGYTQAQPQQATYGQSTDQSYGQAQDYGQQQPQQQAYGQSTDHAYGQAQDYGQQQPQQANYGQSTDQSYGQVQPQQGGYGQQQAYGQSTDHAYGQAPPQQQRGFGSQFTSGATGVASGAGDGLGDLFSDLQFKKSLTEKLSSLVFLGVIVWAVLHFLSNLFYNFGSEDLGGGASIKHMGTGTAIVNTVTDLVWLVLVVGVVRILLEVALNIARIARRKD</sequence>
<evidence type="ECO:0000256" key="1">
    <source>
        <dbReference type="SAM" id="MobiDB-lite"/>
    </source>
</evidence>
<feature type="compositionally biased region" description="Low complexity" evidence="1">
    <location>
        <begin position="72"/>
        <end position="141"/>
    </location>
</feature>
<organism evidence="3 4">
    <name type="scientific">Leekyejoonella antrihumi</name>
    <dbReference type="NCBI Taxonomy" id="1660198"/>
    <lineage>
        <taxon>Bacteria</taxon>
        <taxon>Bacillati</taxon>
        <taxon>Actinomycetota</taxon>
        <taxon>Actinomycetes</taxon>
        <taxon>Micrococcales</taxon>
        <taxon>Dermacoccaceae</taxon>
        <taxon>Leekyejoonella</taxon>
    </lineage>
</organism>
<dbReference type="InterPro" id="IPR025557">
    <property type="entry name" value="DUF4282"/>
</dbReference>
<comment type="caution">
    <text evidence="3">The sequence shown here is derived from an EMBL/GenBank/DDBJ whole genome shotgun (WGS) entry which is preliminary data.</text>
</comment>
<feature type="region of interest" description="Disordered" evidence="1">
    <location>
        <begin position="1"/>
        <end position="161"/>
    </location>
</feature>
<evidence type="ECO:0000256" key="2">
    <source>
        <dbReference type="SAM" id="Phobius"/>
    </source>
</evidence>
<keyword evidence="2" id="KW-0812">Transmembrane</keyword>
<reference evidence="3 4" key="2">
    <citation type="submission" date="2019-08" db="EMBL/GenBank/DDBJ databases">
        <title>Jejuicoccus antrihumi gen. nov., sp. nov., a new member of the family Dermacoccaceae isolated from a cave.</title>
        <authorList>
            <person name="Schumann P."/>
            <person name="Kim I.S."/>
        </authorList>
    </citation>
    <scope>NUCLEOTIDE SEQUENCE [LARGE SCALE GENOMIC DNA]</scope>
    <source>
        <strain evidence="3 4">C5-26</strain>
    </source>
</reference>
<gene>
    <name evidence="3" type="ORF">FGL98_04120</name>
</gene>
<dbReference type="OrthoDB" id="5149821at2"/>
<dbReference type="RefSeq" id="WP_146315476.1">
    <property type="nucleotide sequence ID" value="NZ_VCQV01000004.1"/>
</dbReference>